<accession>A0A2R8FEV5</accession>
<evidence type="ECO:0000313" key="1">
    <source>
        <dbReference type="EMBL" id="SPN79523.1"/>
    </source>
</evidence>
<proteinExistence type="predicted"/>
<gene>
    <name evidence="1" type="ORF">ZAZAV_354</name>
</gene>
<organism evidence="1">
    <name type="scientific">Cedratvirus Zaza IHUMI</name>
    <dbReference type="NCBI Taxonomy" id="2126979"/>
    <lineage>
        <taxon>Viruses</taxon>
        <taxon>Pithoviruses</taxon>
    </lineage>
</organism>
<dbReference type="EMBL" id="LT994652">
    <property type="protein sequence ID" value="SPN79523.1"/>
    <property type="molecule type" value="Genomic_DNA"/>
</dbReference>
<name>A0A2R8FEV5_9VIRU</name>
<protein>
    <submittedName>
        <fullName evidence="1">Ankyrin repeat-containing protein</fullName>
    </submittedName>
</protein>
<sequence>MWAKENGCPKPENSEVCAIAAYRGNVLILEWAVKEGFLLDEGVFKSAAFGGNTQVLSWLTKMVSQ</sequence>
<dbReference type="Proteomes" id="UP000270547">
    <property type="component" value="Segment"/>
</dbReference>
<reference evidence="1" key="1">
    <citation type="submission" date="2018-03" db="EMBL/GenBank/DDBJ databases">
        <authorList>
            <consortium name="Urmite Genomes"/>
        </authorList>
    </citation>
    <scope>NUCLEOTIDE SEQUENCE [LARGE SCALE GENOMIC DNA]</scope>
    <source>
        <strain evidence="1">IHUMI-S29</strain>
    </source>
</reference>